<evidence type="ECO:0000256" key="1">
    <source>
        <dbReference type="SAM" id="MobiDB-lite"/>
    </source>
</evidence>
<accession>A0A836AJH9</accession>
<name>A0A836AJH9_SHEEP</name>
<proteinExistence type="predicted"/>
<dbReference type="Proteomes" id="UP000664991">
    <property type="component" value="Unassembled WGS sequence"/>
</dbReference>
<sequence>MASVLTSGSVRSTGQTCCLGSRPSRSPPAPQTCSSCARPSPRVSRVTTSRDLDQPPAFSTLPSEPPGLTLSCGTPSAAPWYPGQ</sequence>
<organism evidence="2 3">
    <name type="scientific">Ovis aries</name>
    <name type="common">Sheep</name>
    <dbReference type="NCBI Taxonomy" id="9940"/>
    <lineage>
        <taxon>Eukaryota</taxon>
        <taxon>Metazoa</taxon>
        <taxon>Chordata</taxon>
        <taxon>Craniata</taxon>
        <taxon>Vertebrata</taxon>
        <taxon>Euteleostomi</taxon>
        <taxon>Mammalia</taxon>
        <taxon>Eutheria</taxon>
        <taxon>Laurasiatheria</taxon>
        <taxon>Artiodactyla</taxon>
        <taxon>Ruminantia</taxon>
        <taxon>Pecora</taxon>
        <taxon>Bovidae</taxon>
        <taxon>Caprinae</taxon>
        <taxon>Ovis</taxon>
    </lineage>
</organism>
<dbReference type="AlphaFoldDB" id="A0A836AJH9"/>
<reference evidence="2 3" key="1">
    <citation type="submission" date="2020-12" db="EMBL/GenBank/DDBJ databases">
        <title>De novo assembly of Tibetan sheep genome.</title>
        <authorList>
            <person name="Li X."/>
        </authorList>
    </citation>
    <scope>NUCLEOTIDE SEQUENCE [LARGE SCALE GENOMIC DNA]</scope>
    <source>
        <tissue evidence="2">Heart</tissue>
    </source>
</reference>
<protein>
    <submittedName>
        <fullName evidence="2">Uncharacterized protein</fullName>
    </submittedName>
</protein>
<evidence type="ECO:0000313" key="3">
    <source>
        <dbReference type="Proteomes" id="UP000664991"/>
    </source>
</evidence>
<evidence type="ECO:0000313" key="2">
    <source>
        <dbReference type="EMBL" id="KAG5210961.1"/>
    </source>
</evidence>
<gene>
    <name evidence="2" type="ORF">JEQ12_013390</name>
</gene>
<feature type="compositionally biased region" description="Polar residues" evidence="1">
    <location>
        <begin position="1"/>
        <end position="18"/>
    </location>
</feature>
<comment type="caution">
    <text evidence="2">The sequence shown here is derived from an EMBL/GenBank/DDBJ whole genome shotgun (WGS) entry which is preliminary data.</text>
</comment>
<feature type="region of interest" description="Disordered" evidence="1">
    <location>
        <begin position="1"/>
        <end position="84"/>
    </location>
</feature>
<dbReference type="EMBL" id="JAEMGP010000003">
    <property type="protein sequence ID" value="KAG5210961.1"/>
    <property type="molecule type" value="Genomic_DNA"/>
</dbReference>